<accession>A0A9K3HR94</accession>
<organism evidence="6 7">
    <name type="scientific">Helianthus annuus</name>
    <name type="common">Common sunflower</name>
    <dbReference type="NCBI Taxonomy" id="4232"/>
    <lineage>
        <taxon>Eukaryota</taxon>
        <taxon>Viridiplantae</taxon>
        <taxon>Streptophyta</taxon>
        <taxon>Embryophyta</taxon>
        <taxon>Tracheophyta</taxon>
        <taxon>Spermatophyta</taxon>
        <taxon>Magnoliopsida</taxon>
        <taxon>eudicotyledons</taxon>
        <taxon>Gunneridae</taxon>
        <taxon>Pentapetalae</taxon>
        <taxon>asterids</taxon>
        <taxon>campanulids</taxon>
        <taxon>Asterales</taxon>
        <taxon>Asteraceae</taxon>
        <taxon>Asteroideae</taxon>
        <taxon>Heliantheae alliance</taxon>
        <taxon>Heliantheae</taxon>
        <taxon>Helianthus</taxon>
    </lineage>
</organism>
<dbReference type="EMBL" id="MNCJ02000326">
    <property type="protein sequence ID" value="KAF5783177.1"/>
    <property type="molecule type" value="Genomic_DNA"/>
</dbReference>
<evidence type="ECO:0000256" key="3">
    <source>
        <dbReference type="ARBA" id="ARBA00022806"/>
    </source>
</evidence>
<keyword evidence="1" id="KW-0547">Nucleotide-binding</keyword>
<dbReference type="CDD" id="cd18809">
    <property type="entry name" value="SF1_C_RecD"/>
    <property type="match status" value="1"/>
</dbReference>
<evidence type="ECO:0000259" key="5">
    <source>
        <dbReference type="Pfam" id="PF02689"/>
    </source>
</evidence>
<dbReference type="InterPro" id="IPR003840">
    <property type="entry name" value="DNA_helicase_dom"/>
</dbReference>
<keyword evidence="2 6" id="KW-0378">Hydrolase</keyword>
<dbReference type="Gramene" id="mRNA:HanXRQr2_Chr11g0504921">
    <property type="protein sequence ID" value="CDS:HanXRQr2_Chr11g0504921.1"/>
    <property type="gene ID" value="HanXRQr2_Chr11g0504921"/>
</dbReference>
<protein>
    <submittedName>
        <fullName evidence="6">DNA helicase</fullName>
        <ecNumber evidence="6">3.6.4.12</ecNumber>
    </submittedName>
</protein>
<keyword evidence="4" id="KW-0067">ATP-binding</keyword>
<keyword evidence="7" id="KW-1185">Reference proteome</keyword>
<reference evidence="6" key="1">
    <citation type="journal article" date="2017" name="Nature">
        <title>The sunflower genome provides insights into oil metabolism, flowering and Asterid evolution.</title>
        <authorList>
            <person name="Badouin H."/>
            <person name="Gouzy J."/>
            <person name="Grassa C.J."/>
            <person name="Murat F."/>
            <person name="Staton S.E."/>
            <person name="Cottret L."/>
            <person name="Lelandais-Briere C."/>
            <person name="Owens G.L."/>
            <person name="Carrere S."/>
            <person name="Mayjonade B."/>
            <person name="Legrand L."/>
            <person name="Gill N."/>
            <person name="Kane N.C."/>
            <person name="Bowers J.E."/>
            <person name="Hubner S."/>
            <person name="Bellec A."/>
            <person name="Berard A."/>
            <person name="Berges H."/>
            <person name="Blanchet N."/>
            <person name="Boniface M.C."/>
            <person name="Brunel D."/>
            <person name="Catrice O."/>
            <person name="Chaidir N."/>
            <person name="Claudel C."/>
            <person name="Donnadieu C."/>
            <person name="Faraut T."/>
            <person name="Fievet G."/>
            <person name="Helmstetter N."/>
            <person name="King M."/>
            <person name="Knapp S.J."/>
            <person name="Lai Z."/>
            <person name="Le Paslier M.C."/>
            <person name="Lippi Y."/>
            <person name="Lorenzon L."/>
            <person name="Mandel J.R."/>
            <person name="Marage G."/>
            <person name="Marchand G."/>
            <person name="Marquand E."/>
            <person name="Bret-Mestries E."/>
            <person name="Morien E."/>
            <person name="Nambeesan S."/>
            <person name="Nguyen T."/>
            <person name="Pegot-Espagnet P."/>
            <person name="Pouilly N."/>
            <person name="Raftis F."/>
            <person name="Sallet E."/>
            <person name="Schiex T."/>
            <person name="Thomas J."/>
            <person name="Vandecasteele C."/>
            <person name="Vares D."/>
            <person name="Vear F."/>
            <person name="Vautrin S."/>
            <person name="Crespi M."/>
            <person name="Mangin B."/>
            <person name="Burke J.M."/>
            <person name="Salse J."/>
            <person name="Munos S."/>
            <person name="Vincourt P."/>
            <person name="Rieseberg L.H."/>
            <person name="Langlade N.B."/>
        </authorList>
    </citation>
    <scope>NUCLEOTIDE SEQUENCE</scope>
    <source>
        <tissue evidence="6">Leaves</tissue>
    </source>
</reference>
<comment type="caution">
    <text evidence="6">The sequence shown here is derived from an EMBL/GenBank/DDBJ whole genome shotgun (WGS) entry which is preliminary data.</text>
</comment>
<reference evidence="6" key="2">
    <citation type="submission" date="2020-06" db="EMBL/GenBank/DDBJ databases">
        <title>Helianthus annuus Genome sequencing and assembly Release 2.</title>
        <authorList>
            <person name="Gouzy J."/>
            <person name="Langlade N."/>
            <person name="Munos S."/>
        </authorList>
    </citation>
    <scope>NUCLEOTIDE SEQUENCE</scope>
    <source>
        <tissue evidence="6">Leaves</tissue>
    </source>
</reference>
<dbReference type="GO" id="GO:0003678">
    <property type="term" value="F:DNA helicase activity"/>
    <property type="evidence" value="ECO:0007669"/>
    <property type="project" value="UniProtKB-EC"/>
</dbReference>
<dbReference type="Proteomes" id="UP000215914">
    <property type="component" value="Unassembled WGS sequence"/>
</dbReference>
<name>A0A9K3HR94_HELAN</name>
<evidence type="ECO:0000256" key="2">
    <source>
        <dbReference type="ARBA" id="ARBA00022801"/>
    </source>
</evidence>
<dbReference type="PANTHER" id="PTHR23274">
    <property type="entry name" value="DNA HELICASE-RELATED"/>
    <property type="match status" value="1"/>
</dbReference>
<evidence type="ECO:0000256" key="4">
    <source>
        <dbReference type="ARBA" id="ARBA00022840"/>
    </source>
</evidence>
<gene>
    <name evidence="6" type="ORF">HanXRQr2_Chr11g0504921</name>
</gene>
<dbReference type="PANTHER" id="PTHR23274:SF48">
    <property type="entry name" value="ATP-DEPENDENT DNA HELICASE"/>
    <property type="match status" value="1"/>
</dbReference>
<dbReference type="GO" id="GO:0005524">
    <property type="term" value="F:ATP binding"/>
    <property type="evidence" value="ECO:0007669"/>
    <property type="project" value="UniProtKB-KW"/>
</dbReference>
<evidence type="ECO:0000313" key="7">
    <source>
        <dbReference type="Proteomes" id="UP000215914"/>
    </source>
</evidence>
<dbReference type="Gene3D" id="3.40.50.300">
    <property type="entry name" value="P-loop containing nucleotide triphosphate hydrolases"/>
    <property type="match status" value="1"/>
</dbReference>
<dbReference type="EC" id="3.6.4.12" evidence="6"/>
<dbReference type="SUPFAM" id="SSF52540">
    <property type="entry name" value="P-loop containing nucleoside triphosphate hydrolases"/>
    <property type="match status" value="1"/>
</dbReference>
<dbReference type="AlphaFoldDB" id="A0A9K3HR94"/>
<feature type="domain" description="DNA replication helicase" evidence="5">
    <location>
        <begin position="35"/>
        <end position="81"/>
    </location>
</feature>
<sequence length="108" mass="12134">MSGGNIGTRVFISRLNMIHSDKKIPFEFQRRQLPLSVCFAMTINKSQGQSLSKVGLYLKDHVFTHGQLYVALSRVKTREGVKILIFDADGKPTNKTSNVVYKEVFGSL</sequence>
<keyword evidence="3 6" id="KW-0347">Helicase</keyword>
<dbReference type="FunFam" id="3.40.50.300:FF:002884">
    <property type="entry name" value="ATP-dependent DNA helicase"/>
    <property type="match status" value="1"/>
</dbReference>
<dbReference type="GO" id="GO:0016787">
    <property type="term" value="F:hydrolase activity"/>
    <property type="evidence" value="ECO:0007669"/>
    <property type="project" value="UniProtKB-KW"/>
</dbReference>
<evidence type="ECO:0000313" key="6">
    <source>
        <dbReference type="EMBL" id="KAF5783177.1"/>
    </source>
</evidence>
<dbReference type="Pfam" id="PF02689">
    <property type="entry name" value="Herpes_Helicase"/>
    <property type="match status" value="1"/>
</dbReference>
<evidence type="ECO:0000256" key="1">
    <source>
        <dbReference type="ARBA" id="ARBA00022741"/>
    </source>
</evidence>
<proteinExistence type="predicted"/>
<dbReference type="InterPro" id="IPR027417">
    <property type="entry name" value="P-loop_NTPase"/>
</dbReference>